<feature type="compositionally biased region" description="Polar residues" evidence="1">
    <location>
        <begin position="10"/>
        <end position="22"/>
    </location>
</feature>
<dbReference type="Proteomes" id="UP001519654">
    <property type="component" value="Unassembled WGS sequence"/>
</dbReference>
<accession>A0ABS5Z2G1</accession>
<organism evidence="2 3">
    <name type="scientific">Paractinoplanes bogorensis</name>
    <dbReference type="NCBI Taxonomy" id="1610840"/>
    <lineage>
        <taxon>Bacteria</taxon>
        <taxon>Bacillati</taxon>
        <taxon>Actinomycetota</taxon>
        <taxon>Actinomycetes</taxon>
        <taxon>Micromonosporales</taxon>
        <taxon>Micromonosporaceae</taxon>
        <taxon>Paractinoplanes</taxon>
    </lineage>
</organism>
<keyword evidence="3" id="KW-1185">Reference proteome</keyword>
<dbReference type="RefSeq" id="WP_215794966.1">
    <property type="nucleotide sequence ID" value="NZ_JAHKKG010000016.1"/>
</dbReference>
<comment type="caution">
    <text evidence="2">The sequence shown here is derived from an EMBL/GenBank/DDBJ whole genome shotgun (WGS) entry which is preliminary data.</text>
</comment>
<sequence>MALQGRAGSGANTPTGRSNAPARSTEDLSLAEVMRKYDQLGADPPKFDIRENDAAHPRAHTLDRHGHDIPLHRDPGQKTVEGRIYGDTGWTGPENQSFKWDSPTVMTREVNEYVQRNWDEIRSDLAMDGVHEARFNAGHRVGEGFMNGGMYGFGPRQAEYLPASLVKMRIRLVEGSDPAQPYIVSAFPAGH</sequence>
<name>A0ABS5Z2G1_9ACTN</name>
<evidence type="ECO:0008006" key="4">
    <source>
        <dbReference type="Google" id="ProtNLM"/>
    </source>
</evidence>
<feature type="region of interest" description="Disordered" evidence="1">
    <location>
        <begin position="1"/>
        <end position="29"/>
    </location>
</feature>
<evidence type="ECO:0000256" key="1">
    <source>
        <dbReference type="SAM" id="MobiDB-lite"/>
    </source>
</evidence>
<evidence type="ECO:0000313" key="2">
    <source>
        <dbReference type="EMBL" id="MBU2669842.1"/>
    </source>
</evidence>
<protein>
    <recommendedName>
        <fullName evidence="4">Bacterial CdiA-CT RNAse A domain-containing protein</fullName>
    </recommendedName>
</protein>
<proteinExistence type="predicted"/>
<dbReference type="EMBL" id="JAHKKG010000016">
    <property type="protein sequence ID" value="MBU2669842.1"/>
    <property type="molecule type" value="Genomic_DNA"/>
</dbReference>
<evidence type="ECO:0000313" key="3">
    <source>
        <dbReference type="Proteomes" id="UP001519654"/>
    </source>
</evidence>
<reference evidence="2 3" key="1">
    <citation type="submission" date="2021-06" db="EMBL/GenBank/DDBJ databases">
        <title>Actinoplanes lichenicola sp. nov., and Actinoplanes ovalisporus sp. nov., isolated from lichen in Thailand.</title>
        <authorList>
            <person name="Saeng-In P."/>
            <person name="Kanchanasin P."/>
            <person name="Yuki M."/>
            <person name="Kudo T."/>
            <person name="Ohkuma M."/>
            <person name="Phongsopitanun W."/>
            <person name="Tanasupawat S."/>
        </authorList>
    </citation>
    <scope>NUCLEOTIDE SEQUENCE [LARGE SCALE GENOMIC DNA]</scope>
    <source>
        <strain evidence="2 3">NBRC 110975</strain>
    </source>
</reference>
<gene>
    <name evidence="2" type="ORF">KOI35_40665</name>
</gene>